<proteinExistence type="predicted"/>
<organism evidence="1">
    <name type="scientific">Edafosvirus sp</name>
    <dbReference type="NCBI Taxonomy" id="2487765"/>
    <lineage>
        <taxon>Viruses</taxon>
        <taxon>Varidnaviria</taxon>
        <taxon>Bamfordvirae</taxon>
        <taxon>Nucleocytoviricota</taxon>
        <taxon>Megaviricetes</taxon>
        <taxon>Imitervirales</taxon>
        <taxon>Mimiviridae</taxon>
        <taxon>Klosneuvirinae</taxon>
    </lineage>
</organism>
<evidence type="ECO:0000313" key="1">
    <source>
        <dbReference type="EMBL" id="AYV77744.1"/>
    </source>
</evidence>
<sequence length="111" mass="13049">MPKSLIEEHLNLFAKELSFCSTQMITKGNNYNCPKCRKTVNCVHDICELADKNKLQAVQYCCLCSSKAIHKINKKFHNINPQYIKMLYILCGIEYCNHMNDRELLLYHDIY</sequence>
<accession>A0A3G4ZTU1</accession>
<protein>
    <submittedName>
        <fullName evidence="1">Uncharacterized protein</fullName>
    </submittedName>
</protein>
<gene>
    <name evidence="1" type="ORF">Edafosvirus1_75</name>
</gene>
<dbReference type="EMBL" id="MK072066">
    <property type="protein sequence ID" value="AYV77744.1"/>
    <property type="molecule type" value="Genomic_DNA"/>
</dbReference>
<reference evidence="1" key="1">
    <citation type="submission" date="2018-10" db="EMBL/GenBank/DDBJ databases">
        <title>Hidden diversity of soil giant viruses.</title>
        <authorList>
            <person name="Schulz F."/>
            <person name="Alteio L."/>
            <person name="Goudeau D."/>
            <person name="Ryan E.M."/>
            <person name="Malmstrom R.R."/>
            <person name="Blanchard J."/>
            <person name="Woyke T."/>
        </authorList>
    </citation>
    <scope>NUCLEOTIDE SEQUENCE</scope>
    <source>
        <strain evidence="1">EDV1</strain>
    </source>
</reference>
<name>A0A3G4ZTU1_9VIRU</name>